<feature type="non-terminal residue" evidence="3">
    <location>
        <position position="1"/>
    </location>
</feature>
<reference evidence="3 4" key="1">
    <citation type="submission" date="2022-09" db="EMBL/GenBank/DDBJ databases">
        <title>The outer-membrane cytochrome OmcA is essential for infection of Shewanella oneidensis by a zebrafish-associated bacteriophage.</title>
        <authorList>
            <person name="Grenfell A.W."/>
            <person name="Intile P."/>
            <person name="Mcfarlane J."/>
            <person name="Leung D."/>
            <person name="Abdalla K."/>
            <person name="Wold M."/>
            <person name="Kees E."/>
            <person name="Gralnick J."/>
        </authorList>
    </citation>
    <scope>NUCLEOTIDE SEQUENCE [LARGE SCALE GENOMIC DNA]</scope>
    <source>
        <strain evidence="3 4">NF-5</strain>
    </source>
</reference>
<keyword evidence="1" id="KW-0472">Membrane</keyword>
<evidence type="ECO:0000259" key="2">
    <source>
        <dbReference type="Pfam" id="PF16327"/>
    </source>
</evidence>
<evidence type="ECO:0000313" key="4">
    <source>
        <dbReference type="Proteomes" id="UP001159075"/>
    </source>
</evidence>
<proteinExistence type="predicted"/>
<evidence type="ECO:0000313" key="3">
    <source>
        <dbReference type="EMBL" id="MDI5834397.1"/>
    </source>
</evidence>
<dbReference type="Proteomes" id="UP001159075">
    <property type="component" value="Unassembled WGS sequence"/>
</dbReference>
<feature type="transmembrane region" description="Helical" evidence="1">
    <location>
        <begin position="24"/>
        <end position="43"/>
    </location>
</feature>
<organism evidence="3 4">
    <name type="scientific">Shewanella xiamenensis</name>
    <dbReference type="NCBI Taxonomy" id="332186"/>
    <lineage>
        <taxon>Bacteria</taxon>
        <taxon>Pseudomonadati</taxon>
        <taxon>Pseudomonadota</taxon>
        <taxon>Gammaproteobacteria</taxon>
        <taxon>Alteromonadales</taxon>
        <taxon>Shewanellaceae</taxon>
        <taxon>Shewanella</taxon>
    </lineage>
</organism>
<gene>
    <name evidence="3" type="ORF">ODY93_22835</name>
</gene>
<comment type="caution">
    <text evidence="3">The sequence shown here is derived from an EMBL/GenBank/DDBJ whole genome shotgun (WGS) entry which is preliminary data.</text>
</comment>
<protein>
    <recommendedName>
        <fullName evidence="2">Cytochrome c-type biogenesis protein CcmF C-terminal domain-containing protein</fullName>
    </recommendedName>
</protein>
<name>A0ABT6UIV2_9GAMM</name>
<sequence>VSMGLQLSDTEYLIRISYKPLATWIWLGALFMMLGGAIAAWPIRQARRVEESEQLSTSSSSAREAVTQ</sequence>
<dbReference type="EMBL" id="JAOTLW010000084">
    <property type="protein sequence ID" value="MDI5834397.1"/>
    <property type="molecule type" value="Genomic_DNA"/>
</dbReference>
<dbReference type="InterPro" id="IPR032523">
    <property type="entry name" value="CcmF_C"/>
</dbReference>
<keyword evidence="1" id="KW-1133">Transmembrane helix</keyword>
<evidence type="ECO:0000256" key="1">
    <source>
        <dbReference type="SAM" id="Phobius"/>
    </source>
</evidence>
<keyword evidence="1" id="KW-0812">Transmembrane</keyword>
<accession>A0ABT6UIV2</accession>
<dbReference type="RefSeq" id="WP_282680108.1">
    <property type="nucleotide sequence ID" value="NZ_JAOTLW010000084.1"/>
</dbReference>
<feature type="domain" description="Cytochrome c-type biogenesis protein CcmF C-terminal" evidence="2">
    <location>
        <begin position="1"/>
        <end position="40"/>
    </location>
</feature>
<dbReference type="Pfam" id="PF16327">
    <property type="entry name" value="CcmF_C"/>
    <property type="match status" value="1"/>
</dbReference>
<keyword evidence="4" id="KW-1185">Reference proteome</keyword>